<evidence type="ECO:0000256" key="9">
    <source>
        <dbReference type="ARBA" id="ARBA00023170"/>
    </source>
</evidence>
<protein>
    <submittedName>
        <fullName evidence="15">Nuclear receptor</fullName>
    </submittedName>
</protein>
<dbReference type="SMART" id="SM00399">
    <property type="entry name" value="ZnF_C4"/>
    <property type="match status" value="1"/>
</dbReference>
<dbReference type="InterPro" id="IPR049636">
    <property type="entry name" value="HNF4-like_DBD"/>
</dbReference>
<reference evidence="15" key="1">
    <citation type="submission" date="2017-02" db="UniProtKB">
        <authorList>
            <consortium name="WormBaseParasite"/>
        </authorList>
    </citation>
    <scope>IDENTIFICATION</scope>
</reference>
<evidence type="ECO:0000256" key="7">
    <source>
        <dbReference type="ARBA" id="ARBA00023125"/>
    </source>
</evidence>
<dbReference type="Pfam" id="PF00104">
    <property type="entry name" value="Hormone_recep"/>
    <property type="match status" value="1"/>
</dbReference>
<evidence type="ECO:0000259" key="13">
    <source>
        <dbReference type="PROSITE" id="PS51843"/>
    </source>
</evidence>
<evidence type="ECO:0000256" key="10">
    <source>
        <dbReference type="ARBA" id="ARBA00023242"/>
    </source>
</evidence>
<dbReference type="InterPro" id="IPR000536">
    <property type="entry name" value="Nucl_hrmn_rcpt_lig-bd"/>
</dbReference>
<dbReference type="PANTHER" id="PTHR45680">
    <property type="entry name" value="NUCLEAR HORMONE RECEPTOR FAMILY"/>
    <property type="match status" value="1"/>
</dbReference>
<accession>A0A0N4Z196</accession>
<keyword evidence="6 11" id="KW-0805">Transcription regulation</keyword>
<comment type="similarity">
    <text evidence="2 11">Belongs to the nuclear hormone receptor family.</text>
</comment>
<evidence type="ECO:0000256" key="6">
    <source>
        <dbReference type="ARBA" id="ARBA00023015"/>
    </source>
</evidence>
<dbReference type="InterPro" id="IPR013088">
    <property type="entry name" value="Znf_NHR/GATA"/>
</dbReference>
<feature type="domain" description="NR LBD" evidence="13">
    <location>
        <begin position="159"/>
        <end position="409"/>
    </location>
</feature>
<dbReference type="InterPro" id="IPR035500">
    <property type="entry name" value="NHR-like_dom_sf"/>
</dbReference>
<keyword evidence="14" id="KW-1185">Reference proteome</keyword>
<evidence type="ECO:0000313" key="14">
    <source>
        <dbReference type="Proteomes" id="UP000038045"/>
    </source>
</evidence>
<dbReference type="WBParaSite" id="PTRK_0000047100.1">
    <property type="protein sequence ID" value="PTRK_0000047100.1"/>
    <property type="gene ID" value="PTRK_0000047100"/>
</dbReference>
<dbReference type="AlphaFoldDB" id="A0A0N4Z196"/>
<keyword evidence="10 11" id="KW-0539">Nucleus</keyword>
<evidence type="ECO:0000256" key="1">
    <source>
        <dbReference type="ARBA" id="ARBA00004123"/>
    </source>
</evidence>
<keyword evidence="3 11" id="KW-0479">Metal-binding</keyword>
<feature type="domain" description="Nuclear receptor" evidence="12">
    <location>
        <begin position="10"/>
        <end position="86"/>
    </location>
</feature>
<dbReference type="GO" id="GO:0003700">
    <property type="term" value="F:DNA-binding transcription factor activity"/>
    <property type="evidence" value="ECO:0007669"/>
    <property type="project" value="InterPro"/>
</dbReference>
<dbReference type="GO" id="GO:0005634">
    <property type="term" value="C:nucleus"/>
    <property type="evidence" value="ECO:0007669"/>
    <property type="project" value="UniProtKB-SubCell"/>
</dbReference>
<organism evidence="14 15">
    <name type="scientific">Parastrongyloides trichosuri</name>
    <name type="common">Possum-specific nematode worm</name>
    <dbReference type="NCBI Taxonomy" id="131310"/>
    <lineage>
        <taxon>Eukaryota</taxon>
        <taxon>Metazoa</taxon>
        <taxon>Ecdysozoa</taxon>
        <taxon>Nematoda</taxon>
        <taxon>Chromadorea</taxon>
        <taxon>Rhabditida</taxon>
        <taxon>Tylenchina</taxon>
        <taxon>Panagrolaimomorpha</taxon>
        <taxon>Strongyloidoidea</taxon>
        <taxon>Strongyloididae</taxon>
        <taxon>Parastrongyloides</taxon>
    </lineage>
</organism>
<dbReference type="SUPFAM" id="SSF48508">
    <property type="entry name" value="Nuclear receptor ligand-binding domain"/>
    <property type="match status" value="1"/>
</dbReference>
<evidence type="ECO:0000256" key="5">
    <source>
        <dbReference type="ARBA" id="ARBA00022833"/>
    </source>
</evidence>
<name>A0A0N4Z196_PARTI</name>
<keyword evidence="5 11" id="KW-0862">Zinc</keyword>
<evidence type="ECO:0000256" key="8">
    <source>
        <dbReference type="ARBA" id="ARBA00023163"/>
    </source>
</evidence>
<evidence type="ECO:0000256" key="2">
    <source>
        <dbReference type="ARBA" id="ARBA00005993"/>
    </source>
</evidence>
<dbReference type="Pfam" id="PF00105">
    <property type="entry name" value="zf-C4"/>
    <property type="match status" value="1"/>
</dbReference>
<keyword evidence="7 11" id="KW-0238">DNA-binding</keyword>
<dbReference type="PRINTS" id="PR00047">
    <property type="entry name" value="STROIDFINGER"/>
</dbReference>
<evidence type="ECO:0000259" key="12">
    <source>
        <dbReference type="PROSITE" id="PS51030"/>
    </source>
</evidence>
<dbReference type="InterPro" id="IPR001628">
    <property type="entry name" value="Znf_hrmn_rcpt"/>
</dbReference>
<dbReference type="PANTHER" id="PTHR45680:SF11">
    <property type="entry name" value="NUCLEAR HORMONE RECEPTOR FAMILY"/>
    <property type="match status" value="1"/>
</dbReference>
<keyword evidence="8 11" id="KW-0804">Transcription</keyword>
<keyword evidence="9 11" id="KW-0675">Receptor</keyword>
<dbReference type="PROSITE" id="PS00031">
    <property type="entry name" value="NUCLEAR_REC_DBD_1"/>
    <property type="match status" value="1"/>
</dbReference>
<dbReference type="GO" id="GO:0008270">
    <property type="term" value="F:zinc ion binding"/>
    <property type="evidence" value="ECO:0007669"/>
    <property type="project" value="UniProtKB-KW"/>
</dbReference>
<dbReference type="Gene3D" id="1.10.565.10">
    <property type="entry name" value="Retinoid X Receptor"/>
    <property type="match status" value="1"/>
</dbReference>
<comment type="subcellular location">
    <subcellularLocation>
        <location evidence="1 11">Nucleus</location>
    </subcellularLocation>
</comment>
<dbReference type="GO" id="GO:0000978">
    <property type="term" value="F:RNA polymerase II cis-regulatory region sequence-specific DNA binding"/>
    <property type="evidence" value="ECO:0007669"/>
    <property type="project" value="InterPro"/>
</dbReference>
<keyword evidence="4 11" id="KW-0863">Zinc-finger</keyword>
<dbReference type="InterPro" id="IPR051152">
    <property type="entry name" value="C.elegans_Orphan_NR"/>
</dbReference>
<evidence type="ECO:0000256" key="4">
    <source>
        <dbReference type="ARBA" id="ARBA00022771"/>
    </source>
</evidence>
<evidence type="ECO:0000256" key="3">
    <source>
        <dbReference type="ARBA" id="ARBA00022723"/>
    </source>
</evidence>
<dbReference type="SUPFAM" id="SSF57716">
    <property type="entry name" value="Glucocorticoid receptor-like (DNA-binding domain)"/>
    <property type="match status" value="1"/>
</dbReference>
<sequence length="410" mass="48155">MTSIHNSQITEYCLVCNVPTNSIHFGVNACKPCSSFFRRTATAGKIYKCRKATKNCTISKDKNRMCRYCRYEKCKEIGMALKNTSSPEDMLFYDSTNNLNQHEIKEKDNHSTQTSVIKSTFEIQNFKVIYDLNETINQIKSIFKSSIIKNNYHESLPLTTLQIVSVALTVFQKSMAFKRKEEMHQINSICMTSFFTYFNNYIINYSKFLMEIPNFQKYNFEAKMNYLRHSNGLIHSLFKMYFSLEVFGYNESCNLIICDYETYYNGDIILGADPLFPEEIGKNMNKLFEPIGRYCIKHLYEPLKHITLDKIEFSYLILQVIWTNSNIPNLPNECYLENEKMLKIINNELHNYYICHKNLDNYAYRIVEIMKLYSSLKDCEAIQESACTVGRIFNIFDCNLFDSEISKKKL</sequence>
<dbReference type="PROSITE" id="PS51030">
    <property type="entry name" value="NUCLEAR_REC_DBD_2"/>
    <property type="match status" value="1"/>
</dbReference>
<dbReference type="SMART" id="SM00430">
    <property type="entry name" value="HOLI"/>
    <property type="match status" value="1"/>
</dbReference>
<evidence type="ECO:0000313" key="15">
    <source>
        <dbReference type="WBParaSite" id="PTRK_0000047100.1"/>
    </source>
</evidence>
<dbReference type="CDD" id="cd06960">
    <property type="entry name" value="NR_DBD_HNF4A"/>
    <property type="match status" value="1"/>
</dbReference>
<dbReference type="Proteomes" id="UP000038045">
    <property type="component" value="Unplaced"/>
</dbReference>
<evidence type="ECO:0000256" key="11">
    <source>
        <dbReference type="RuleBase" id="RU004334"/>
    </source>
</evidence>
<dbReference type="PROSITE" id="PS51843">
    <property type="entry name" value="NR_LBD"/>
    <property type="match status" value="1"/>
</dbReference>
<proteinExistence type="inferred from homology"/>
<dbReference type="STRING" id="131310.A0A0N4Z196"/>
<dbReference type="Gene3D" id="3.30.50.10">
    <property type="entry name" value="Erythroid Transcription Factor GATA-1, subunit A"/>
    <property type="match status" value="1"/>
</dbReference>